<feature type="binding site" evidence="10">
    <location>
        <begin position="10"/>
        <end position="17"/>
    </location>
    <ligand>
        <name>ATP</name>
        <dbReference type="ChEBI" id="CHEBI:30616"/>
    </ligand>
</feature>
<feature type="region of interest" description="Interaction with substrate tRNA" evidence="10">
    <location>
        <begin position="35"/>
        <end position="38"/>
    </location>
</feature>
<keyword evidence="7 10" id="KW-0067">ATP-binding</keyword>
<feature type="binding site" evidence="10">
    <location>
        <begin position="12"/>
        <end position="17"/>
    </location>
    <ligand>
        <name>substrate</name>
    </ligand>
</feature>
<dbReference type="GO" id="GO:0006400">
    <property type="term" value="P:tRNA modification"/>
    <property type="evidence" value="ECO:0007669"/>
    <property type="project" value="TreeGrafter"/>
</dbReference>
<dbReference type="EC" id="2.5.1.75" evidence="10"/>
<dbReference type="GO" id="GO:0005524">
    <property type="term" value="F:ATP binding"/>
    <property type="evidence" value="ECO:0007669"/>
    <property type="project" value="UniProtKB-UniRule"/>
</dbReference>
<keyword evidence="8 10" id="KW-0460">Magnesium</keyword>
<dbReference type="Pfam" id="PF01715">
    <property type="entry name" value="IPPT"/>
    <property type="match status" value="1"/>
</dbReference>
<dbReference type="SUPFAM" id="SSF52540">
    <property type="entry name" value="P-loop containing nucleoside triphosphate hydrolases"/>
    <property type="match status" value="1"/>
</dbReference>
<evidence type="ECO:0000256" key="13">
    <source>
        <dbReference type="RuleBase" id="RU003785"/>
    </source>
</evidence>
<name>A0A832DLK8_9BACT</name>
<proteinExistence type="inferred from homology"/>
<evidence type="ECO:0000256" key="7">
    <source>
        <dbReference type="ARBA" id="ARBA00022840"/>
    </source>
</evidence>
<comment type="catalytic activity">
    <reaction evidence="9 10 11">
        <text>adenosine(37) in tRNA + dimethylallyl diphosphate = N(6)-dimethylallyladenosine(37) in tRNA + diphosphate</text>
        <dbReference type="Rhea" id="RHEA:26482"/>
        <dbReference type="Rhea" id="RHEA-COMP:10162"/>
        <dbReference type="Rhea" id="RHEA-COMP:10375"/>
        <dbReference type="ChEBI" id="CHEBI:33019"/>
        <dbReference type="ChEBI" id="CHEBI:57623"/>
        <dbReference type="ChEBI" id="CHEBI:74411"/>
        <dbReference type="ChEBI" id="CHEBI:74415"/>
        <dbReference type="EC" id="2.5.1.75"/>
    </reaction>
</comment>
<feature type="site" description="Interaction with substrate tRNA" evidence="10">
    <location>
        <position position="104"/>
    </location>
</feature>
<dbReference type="NCBIfam" id="TIGR00174">
    <property type="entry name" value="miaA"/>
    <property type="match status" value="1"/>
</dbReference>
<dbReference type="InterPro" id="IPR018022">
    <property type="entry name" value="IPT"/>
</dbReference>
<organism evidence="14">
    <name type="scientific">Ignavibacterium album</name>
    <dbReference type="NCBI Taxonomy" id="591197"/>
    <lineage>
        <taxon>Bacteria</taxon>
        <taxon>Pseudomonadati</taxon>
        <taxon>Ignavibacteriota</taxon>
        <taxon>Ignavibacteria</taxon>
        <taxon>Ignavibacteriales</taxon>
        <taxon>Ignavibacteriaceae</taxon>
        <taxon>Ignavibacterium</taxon>
    </lineage>
</organism>
<evidence type="ECO:0000256" key="8">
    <source>
        <dbReference type="ARBA" id="ARBA00022842"/>
    </source>
</evidence>
<dbReference type="AlphaFoldDB" id="A0A832DLK8"/>
<comment type="cofactor">
    <cofactor evidence="1 10">
        <name>Mg(2+)</name>
        <dbReference type="ChEBI" id="CHEBI:18420"/>
    </cofactor>
</comment>
<evidence type="ECO:0000256" key="9">
    <source>
        <dbReference type="ARBA" id="ARBA00049563"/>
    </source>
</evidence>
<evidence type="ECO:0000256" key="6">
    <source>
        <dbReference type="ARBA" id="ARBA00022741"/>
    </source>
</evidence>
<evidence type="ECO:0000256" key="3">
    <source>
        <dbReference type="ARBA" id="ARBA00005842"/>
    </source>
</evidence>
<evidence type="ECO:0000256" key="12">
    <source>
        <dbReference type="RuleBase" id="RU003784"/>
    </source>
</evidence>
<comment type="caution">
    <text evidence="10">Lacks conserved residue(s) required for the propagation of feature annotation.</text>
</comment>
<comment type="caution">
    <text evidence="14">The sequence shown here is derived from an EMBL/GenBank/DDBJ whole genome shotgun (WGS) entry which is preliminary data.</text>
</comment>
<evidence type="ECO:0000256" key="11">
    <source>
        <dbReference type="RuleBase" id="RU003783"/>
    </source>
</evidence>
<dbReference type="HAMAP" id="MF_00185">
    <property type="entry name" value="IPP_trans"/>
    <property type="match status" value="1"/>
</dbReference>
<dbReference type="PANTHER" id="PTHR11088">
    <property type="entry name" value="TRNA DIMETHYLALLYLTRANSFERASE"/>
    <property type="match status" value="1"/>
</dbReference>
<dbReference type="PANTHER" id="PTHR11088:SF60">
    <property type="entry name" value="TRNA DIMETHYLALLYLTRANSFERASE"/>
    <property type="match status" value="1"/>
</dbReference>
<sequence length="302" mass="35384">MNYNLITVLGPTAVGKTKLAAQLANYFNGEIISADSRQVYKNLNIGTGKDLGDYIVNGSPVKYYMIDLVELPNEFNLFDFYKNFFHFYHQIKSKNKIPFLVGGTGLYLSSVTQNYDLKEIENEQEFIEELNTKSEEELKSLLLKLNPHPHNKTDFRTRERIIRAIIVAKANKPVENKTTIHSLNIGINPGREIVKKRIKERIEKRLAEGMIHEVETLLQNKIPHERLISLGLEYKYITEYLIGKLSYEQMQSELYKAICAFAKRQMTWFRKMEREGIKIFWLNEPDFDKAKEIIKTNYEFER</sequence>
<dbReference type="InterPro" id="IPR027417">
    <property type="entry name" value="P-loop_NTPase"/>
</dbReference>
<evidence type="ECO:0000256" key="2">
    <source>
        <dbReference type="ARBA" id="ARBA00003213"/>
    </source>
</evidence>
<keyword evidence="4 10" id="KW-0808">Transferase</keyword>
<evidence type="ECO:0000256" key="1">
    <source>
        <dbReference type="ARBA" id="ARBA00001946"/>
    </source>
</evidence>
<dbReference type="EMBL" id="DSVI01000012">
    <property type="protein sequence ID" value="HGT48299.1"/>
    <property type="molecule type" value="Genomic_DNA"/>
</dbReference>
<comment type="similarity">
    <text evidence="3 10 13">Belongs to the IPP transferase family.</text>
</comment>
<evidence type="ECO:0000256" key="10">
    <source>
        <dbReference type="HAMAP-Rule" id="MF_00185"/>
    </source>
</evidence>
<evidence type="ECO:0000256" key="4">
    <source>
        <dbReference type="ARBA" id="ARBA00022679"/>
    </source>
</evidence>
<keyword evidence="6 10" id="KW-0547">Nucleotide-binding</keyword>
<dbReference type="InterPro" id="IPR039657">
    <property type="entry name" value="Dimethylallyltransferase"/>
</dbReference>
<evidence type="ECO:0000313" key="14">
    <source>
        <dbReference type="EMBL" id="HGT48299.1"/>
    </source>
</evidence>
<gene>
    <name evidence="10 14" type="primary">miaA</name>
    <name evidence="14" type="ORF">ENS56_09705</name>
</gene>
<dbReference type="Gene3D" id="1.10.287.890">
    <property type="entry name" value="Crystal structure of tRNA isopentenylpyrophosphate transferase (bh2366) domain"/>
    <property type="match status" value="1"/>
</dbReference>
<reference evidence="14" key="1">
    <citation type="journal article" date="2020" name="mSystems">
        <title>Genome- and Community-Level Interaction Insights into Carbon Utilization and Element Cycling Functions of Hydrothermarchaeota in Hydrothermal Sediment.</title>
        <authorList>
            <person name="Zhou Z."/>
            <person name="Liu Y."/>
            <person name="Xu W."/>
            <person name="Pan J."/>
            <person name="Luo Z.H."/>
            <person name="Li M."/>
        </authorList>
    </citation>
    <scope>NUCLEOTIDE SEQUENCE [LARGE SCALE GENOMIC DNA]</scope>
    <source>
        <strain evidence="14">SpSt-500</strain>
    </source>
</reference>
<comment type="subunit">
    <text evidence="10">Monomer.</text>
</comment>
<keyword evidence="5 10" id="KW-0819">tRNA processing</keyword>
<evidence type="ECO:0000256" key="5">
    <source>
        <dbReference type="ARBA" id="ARBA00022694"/>
    </source>
</evidence>
<protein>
    <recommendedName>
        <fullName evidence="10">tRNA dimethylallyltransferase</fullName>
        <ecNumber evidence="10">2.5.1.75</ecNumber>
    </recommendedName>
    <alternativeName>
        <fullName evidence="10">Dimethylallyl diphosphate:tRNA dimethylallyltransferase</fullName>
        <shortName evidence="10">DMAPP:tRNA dimethylallyltransferase</shortName>
        <shortName evidence="10">DMATase</shortName>
    </alternativeName>
    <alternativeName>
        <fullName evidence="10">Isopentenyl-diphosphate:tRNA isopentenyltransferase</fullName>
        <shortName evidence="10">IPP transferase</shortName>
        <shortName evidence="10">IPPT</shortName>
        <shortName evidence="10">IPTase</shortName>
    </alternativeName>
</protein>
<dbReference type="Gene3D" id="3.40.50.300">
    <property type="entry name" value="P-loop containing nucleotide triphosphate hydrolases"/>
    <property type="match status" value="1"/>
</dbReference>
<comment type="function">
    <text evidence="2 10 12">Catalyzes the transfer of a dimethylallyl group onto the adenine at position 37 in tRNAs that read codons beginning with uridine, leading to the formation of N6-(dimethylallyl)adenosine (i(6)A).</text>
</comment>
<dbReference type="GO" id="GO:0052381">
    <property type="term" value="F:tRNA dimethylallyltransferase activity"/>
    <property type="evidence" value="ECO:0007669"/>
    <property type="project" value="UniProtKB-UniRule"/>
</dbReference>
<accession>A0A832DLK8</accession>